<evidence type="ECO:0000313" key="2">
    <source>
        <dbReference type="Proteomes" id="UP000694923"/>
    </source>
</evidence>
<protein>
    <submittedName>
        <fullName evidence="3">Uncharacterized protein LOC103584813</fullName>
    </submittedName>
</protein>
<dbReference type="GeneID" id="103584813"/>
<evidence type="ECO:0000313" key="3">
    <source>
        <dbReference type="RefSeq" id="XP_008563888.1"/>
    </source>
</evidence>
<feature type="non-terminal residue" evidence="3">
    <location>
        <position position="218"/>
    </location>
</feature>
<dbReference type="RefSeq" id="XP_008563888.1">
    <property type="nucleotide sequence ID" value="XM_008565666.1"/>
</dbReference>
<feature type="non-terminal residue" evidence="3">
    <location>
        <position position="1"/>
    </location>
</feature>
<name>A0ABM0Q697_GALVR</name>
<sequence>PEFVAIVAYTDPSDPSAQEEMLKIAAVIQSLGWSDKKDTQDALAEVLSVMSKDASGTRVRVEEAGREVDAMVLRKAEDDGNLLECISTLAEPETPSEGKRAQRGLLRGWGEDDEDDGGLLELVALLAAQDMAQEMKEEKENAWEGGKYTYAKGKLGEVLALLAARENMASSEASEEASDQGSEQESEDTESDESEPEDRASKKPRAKRARTAPKGLAQ</sequence>
<proteinExistence type="predicted"/>
<gene>
    <name evidence="3" type="primary">LOC103584813</name>
</gene>
<accession>A0ABM0Q697</accession>
<dbReference type="Proteomes" id="UP000694923">
    <property type="component" value="Unplaced"/>
</dbReference>
<evidence type="ECO:0000256" key="1">
    <source>
        <dbReference type="SAM" id="MobiDB-lite"/>
    </source>
</evidence>
<feature type="region of interest" description="Disordered" evidence="1">
    <location>
        <begin position="166"/>
        <end position="218"/>
    </location>
</feature>
<keyword evidence="2" id="KW-1185">Reference proteome</keyword>
<feature type="compositionally biased region" description="Acidic residues" evidence="1">
    <location>
        <begin position="173"/>
        <end position="196"/>
    </location>
</feature>
<organism evidence="2 3">
    <name type="scientific">Galeopterus variegatus</name>
    <name type="common">Malayan flying lemur</name>
    <name type="synonym">Cynocephalus variegatus</name>
    <dbReference type="NCBI Taxonomy" id="482537"/>
    <lineage>
        <taxon>Eukaryota</taxon>
        <taxon>Metazoa</taxon>
        <taxon>Chordata</taxon>
        <taxon>Craniata</taxon>
        <taxon>Vertebrata</taxon>
        <taxon>Euteleostomi</taxon>
        <taxon>Mammalia</taxon>
        <taxon>Eutheria</taxon>
        <taxon>Euarchontoglires</taxon>
        <taxon>Dermoptera</taxon>
        <taxon>Cynocephalidae</taxon>
        <taxon>Galeopterus</taxon>
    </lineage>
</organism>
<feature type="compositionally biased region" description="Basic residues" evidence="1">
    <location>
        <begin position="202"/>
        <end position="211"/>
    </location>
</feature>
<reference evidence="3" key="1">
    <citation type="submission" date="2025-08" db="UniProtKB">
        <authorList>
            <consortium name="RefSeq"/>
        </authorList>
    </citation>
    <scope>IDENTIFICATION</scope>
</reference>